<proteinExistence type="predicted"/>
<reference evidence="2" key="1">
    <citation type="submission" date="2021-02" db="EMBL/GenBank/DDBJ databases">
        <authorList>
            <person name="Nowell W R."/>
        </authorList>
    </citation>
    <scope>NUCLEOTIDE SEQUENCE</scope>
</reference>
<accession>A0A815TTK9</accession>
<feature type="non-terminal residue" evidence="2">
    <location>
        <position position="25"/>
    </location>
</feature>
<dbReference type="AlphaFoldDB" id="A0A815TTK9"/>
<dbReference type="Proteomes" id="UP000663874">
    <property type="component" value="Unassembled WGS sequence"/>
</dbReference>
<protein>
    <submittedName>
        <fullName evidence="2">Uncharacterized protein</fullName>
    </submittedName>
</protein>
<comment type="caution">
    <text evidence="2">The sequence shown here is derived from an EMBL/GenBank/DDBJ whole genome shotgun (WGS) entry which is preliminary data.</text>
</comment>
<organism evidence="2 4">
    <name type="scientific">Rotaria sordida</name>
    <dbReference type="NCBI Taxonomy" id="392033"/>
    <lineage>
        <taxon>Eukaryota</taxon>
        <taxon>Metazoa</taxon>
        <taxon>Spiralia</taxon>
        <taxon>Gnathifera</taxon>
        <taxon>Rotifera</taxon>
        <taxon>Eurotatoria</taxon>
        <taxon>Bdelloidea</taxon>
        <taxon>Philodinida</taxon>
        <taxon>Philodinidae</taxon>
        <taxon>Rotaria</taxon>
    </lineage>
</organism>
<evidence type="ECO:0000256" key="1">
    <source>
        <dbReference type="SAM" id="MobiDB-lite"/>
    </source>
</evidence>
<gene>
    <name evidence="3" type="ORF">FNK824_LOCUS31040</name>
    <name evidence="2" type="ORF">SEV965_LOCUS36526</name>
</gene>
<dbReference type="EMBL" id="CAJOBE010009820">
    <property type="protein sequence ID" value="CAF4093858.1"/>
    <property type="molecule type" value="Genomic_DNA"/>
</dbReference>
<name>A0A815TTK9_9BILA</name>
<feature type="region of interest" description="Disordered" evidence="1">
    <location>
        <begin position="1"/>
        <end position="25"/>
    </location>
</feature>
<evidence type="ECO:0000313" key="3">
    <source>
        <dbReference type="EMBL" id="CAF4093858.1"/>
    </source>
</evidence>
<evidence type="ECO:0000313" key="2">
    <source>
        <dbReference type="EMBL" id="CAF1510370.1"/>
    </source>
</evidence>
<sequence>MIQLEMAGHPDYQLKEETLQLSDRT</sequence>
<evidence type="ECO:0000313" key="4">
    <source>
        <dbReference type="Proteomes" id="UP000663889"/>
    </source>
</evidence>
<dbReference type="EMBL" id="CAJNOU010006695">
    <property type="protein sequence ID" value="CAF1510370.1"/>
    <property type="molecule type" value="Genomic_DNA"/>
</dbReference>
<feature type="compositionally biased region" description="Basic and acidic residues" evidence="1">
    <location>
        <begin position="12"/>
        <end position="25"/>
    </location>
</feature>
<dbReference type="Proteomes" id="UP000663889">
    <property type="component" value="Unassembled WGS sequence"/>
</dbReference>